<keyword evidence="1" id="KW-0472">Membrane</keyword>
<evidence type="ECO:0000256" key="1">
    <source>
        <dbReference type="SAM" id="Phobius"/>
    </source>
</evidence>
<proteinExistence type="predicted"/>
<name>A0A0E9RVX2_ANGAN</name>
<reference evidence="2" key="1">
    <citation type="submission" date="2014-11" db="EMBL/GenBank/DDBJ databases">
        <authorList>
            <person name="Amaro Gonzalez C."/>
        </authorList>
    </citation>
    <scope>NUCLEOTIDE SEQUENCE</scope>
</reference>
<protein>
    <submittedName>
        <fullName evidence="2">Uncharacterized protein</fullName>
    </submittedName>
</protein>
<dbReference type="AlphaFoldDB" id="A0A0E9RVX2"/>
<organism evidence="2">
    <name type="scientific">Anguilla anguilla</name>
    <name type="common">European freshwater eel</name>
    <name type="synonym">Muraena anguilla</name>
    <dbReference type="NCBI Taxonomy" id="7936"/>
    <lineage>
        <taxon>Eukaryota</taxon>
        <taxon>Metazoa</taxon>
        <taxon>Chordata</taxon>
        <taxon>Craniata</taxon>
        <taxon>Vertebrata</taxon>
        <taxon>Euteleostomi</taxon>
        <taxon>Actinopterygii</taxon>
        <taxon>Neopterygii</taxon>
        <taxon>Teleostei</taxon>
        <taxon>Anguilliformes</taxon>
        <taxon>Anguillidae</taxon>
        <taxon>Anguilla</taxon>
    </lineage>
</organism>
<sequence>MTNYSLQEKVLPLLKKIQGGYVGPNLEKEKIYMMKITFLYFIVFLHFSVAQK</sequence>
<dbReference type="EMBL" id="GBXM01075595">
    <property type="protein sequence ID" value="JAH32982.1"/>
    <property type="molecule type" value="Transcribed_RNA"/>
</dbReference>
<keyword evidence="1" id="KW-1133">Transmembrane helix</keyword>
<keyword evidence="1" id="KW-0812">Transmembrane</keyword>
<feature type="transmembrane region" description="Helical" evidence="1">
    <location>
        <begin position="31"/>
        <end position="50"/>
    </location>
</feature>
<accession>A0A0E9RVX2</accession>
<reference evidence="2" key="2">
    <citation type="journal article" date="2015" name="Fish Shellfish Immunol.">
        <title>Early steps in the European eel (Anguilla anguilla)-Vibrio vulnificus interaction in the gills: Role of the RtxA13 toxin.</title>
        <authorList>
            <person name="Callol A."/>
            <person name="Pajuelo D."/>
            <person name="Ebbesson L."/>
            <person name="Teles M."/>
            <person name="MacKenzie S."/>
            <person name="Amaro C."/>
        </authorList>
    </citation>
    <scope>NUCLEOTIDE SEQUENCE</scope>
</reference>
<evidence type="ECO:0000313" key="2">
    <source>
        <dbReference type="EMBL" id="JAH32982.1"/>
    </source>
</evidence>